<evidence type="ECO:0000313" key="1">
    <source>
        <dbReference type="EMBL" id="GAI00813.1"/>
    </source>
</evidence>
<comment type="caution">
    <text evidence="1">The sequence shown here is derived from an EMBL/GenBank/DDBJ whole genome shotgun (WGS) entry which is preliminary data.</text>
</comment>
<gene>
    <name evidence="1" type="ORF">S03H2_71268</name>
</gene>
<accession>X1K2Q3</accession>
<organism evidence="1">
    <name type="scientific">marine sediment metagenome</name>
    <dbReference type="NCBI Taxonomy" id="412755"/>
    <lineage>
        <taxon>unclassified sequences</taxon>
        <taxon>metagenomes</taxon>
        <taxon>ecological metagenomes</taxon>
    </lineage>
</organism>
<sequence length="100" mass="11866">CLIRKNAWNKDLHSIVWCLERAKKWLNSVNSRYGFKPDEIIEENPAILQYSGQVVLPKEFTPPENLNTGEIILTQFKSEHYIFEQNILLLIEQYYFHPSL</sequence>
<proteinExistence type="predicted"/>
<dbReference type="EMBL" id="BARU01047631">
    <property type="protein sequence ID" value="GAI00813.1"/>
    <property type="molecule type" value="Genomic_DNA"/>
</dbReference>
<dbReference type="AlphaFoldDB" id="X1K2Q3"/>
<protein>
    <submittedName>
        <fullName evidence="1">Uncharacterized protein</fullName>
    </submittedName>
</protein>
<name>X1K2Q3_9ZZZZ</name>
<feature type="non-terminal residue" evidence="1">
    <location>
        <position position="100"/>
    </location>
</feature>
<reference evidence="1" key="1">
    <citation type="journal article" date="2014" name="Front. Microbiol.">
        <title>High frequency of phylogenetically diverse reductive dehalogenase-homologous genes in deep subseafloor sedimentary metagenomes.</title>
        <authorList>
            <person name="Kawai M."/>
            <person name="Futagami T."/>
            <person name="Toyoda A."/>
            <person name="Takaki Y."/>
            <person name="Nishi S."/>
            <person name="Hori S."/>
            <person name="Arai W."/>
            <person name="Tsubouchi T."/>
            <person name="Morono Y."/>
            <person name="Uchiyama I."/>
            <person name="Ito T."/>
            <person name="Fujiyama A."/>
            <person name="Inagaki F."/>
            <person name="Takami H."/>
        </authorList>
    </citation>
    <scope>NUCLEOTIDE SEQUENCE</scope>
    <source>
        <strain evidence="1">Expedition CK06-06</strain>
    </source>
</reference>
<feature type="non-terminal residue" evidence="1">
    <location>
        <position position="1"/>
    </location>
</feature>